<dbReference type="GO" id="GO:0004852">
    <property type="term" value="F:uroporphyrinogen-III synthase activity"/>
    <property type="evidence" value="ECO:0007669"/>
    <property type="project" value="InterPro"/>
</dbReference>
<dbReference type="InterPro" id="IPR016032">
    <property type="entry name" value="Sig_transdc_resp-reg_C-effctor"/>
</dbReference>
<dbReference type="HOGENOM" id="CLU_011276_9_1_11"/>
<dbReference type="KEGG" id="kra:Krad_1325"/>
<evidence type="ECO:0000313" key="5">
    <source>
        <dbReference type="EMBL" id="ABS02813.1"/>
    </source>
</evidence>
<dbReference type="Gene3D" id="1.10.10.10">
    <property type="entry name" value="Winged helix-like DNA-binding domain superfamily/Winged helix DNA-binding domain"/>
    <property type="match status" value="1"/>
</dbReference>
<dbReference type="AlphaFoldDB" id="A6W7M4"/>
<feature type="DNA-binding region" description="OmpR/PhoB-type" evidence="2">
    <location>
        <begin position="290"/>
        <end position="384"/>
    </location>
</feature>
<dbReference type="SUPFAM" id="SSF46894">
    <property type="entry name" value="C-terminal effector domain of the bipartite response regulators"/>
    <property type="match status" value="1"/>
</dbReference>
<dbReference type="eggNOG" id="COG0745">
    <property type="taxonomic scope" value="Bacteria"/>
</dbReference>
<sequence length="387" mass="40506">MTDPTPTEASATPTTPTTAPEAPQLLGVTVGVTSDRRSGDMVATFERKGARVVHAPTMRIVPLTEDDQLLAETRDVIADPPDDVLITTGIGLRGWVEAADAAGLAAPLLETFGRARLFARGPKATGVIRANGLREEWSAASEQTAEAVQRLVTEGVAGRSIVVQLHGAADQDQLEPLRAAGARVRGVSVYRWLPPADPVAVERLVDLVATRRLDAVTFTSAPGALALLEVARRQGRLDEVVAACGNGVVACAVGDVTAEPLRAVGVEPLIPDRWRLGALLRTLTTHLAENPLACVATTAGVLRLRAQAAVLDGQVLDLAPGPLAVLRRLAEAGGAVLSREDLLAALPGAADEHAVEVTVGRLRSALPSAGLVRTVVKRGYRLDVVPR</sequence>
<dbReference type="InterPro" id="IPR036108">
    <property type="entry name" value="4pyrrol_syn_uPrphyn_synt_sf"/>
</dbReference>
<dbReference type="CDD" id="cd00383">
    <property type="entry name" value="trans_reg_C"/>
    <property type="match status" value="1"/>
</dbReference>
<dbReference type="eggNOG" id="COG1587">
    <property type="taxonomic scope" value="Bacteria"/>
</dbReference>
<dbReference type="SUPFAM" id="SSF69618">
    <property type="entry name" value="HemD-like"/>
    <property type="match status" value="1"/>
</dbReference>
<dbReference type="Pfam" id="PF02602">
    <property type="entry name" value="HEM4"/>
    <property type="match status" value="1"/>
</dbReference>
<dbReference type="InterPro" id="IPR003754">
    <property type="entry name" value="4pyrrol_synth_uPrphyn_synth"/>
</dbReference>
<dbReference type="NCBIfam" id="NF005568">
    <property type="entry name" value="PRK07239.1"/>
    <property type="match status" value="1"/>
</dbReference>
<keyword evidence="1 2" id="KW-0238">DNA-binding</keyword>
<dbReference type="Pfam" id="PF00486">
    <property type="entry name" value="Trans_reg_C"/>
    <property type="match status" value="1"/>
</dbReference>
<dbReference type="RefSeq" id="WP_012084329.1">
    <property type="nucleotide sequence ID" value="NC_009664.2"/>
</dbReference>
<dbReference type="GO" id="GO:0003677">
    <property type="term" value="F:DNA binding"/>
    <property type="evidence" value="ECO:0007669"/>
    <property type="project" value="UniProtKB-UniRule"/>
</dbReference>
<dbReference type="Gene3D" id="3.40.50.10090">
    <property type="match status" value="2"/>
</dbReference>
<dbReference type="GO" id="GO:0006355">
    <property type="term" value="P:regulation of DNA-templated transcription"/>
    <property type="evidence" value="ECO:0007669"/>
    <property type="project" value="InterPro"/>
</dbReference>
<evidence type="ECO:0000256" key="3">
    <source>
        <dbReference type="SAM" id="MobiDB-lite"/>
    </source>
</evidence>
<dbReference type="PANTHER" id="PTHR40082:SF1">
    <property type="entry name" value="BLR5956 PROTEIN"/>
    <property type="match status" value="1"/>
</dbReference>
<gene>
    <name evidence="5" type="ordered locus">Krad_1325</name>
</gene>
<name>A6W7M4_KINRD</name>
<evidence type="ECO:0000259" key="4">
    <source>
        <dbReference type="PROSITE" id="PS51755"/>
    </source>
</evidence>
<dbReference type="GO" id="GO:0000160">
    <property type="term" value="P:phosphorelay signal transduction system"/>
    <property type="evidence" value="ECO:0007669"/>
    <property type="project" value="InterPro"/>
</dbReference>
<proteinExistence type="predicted"/>
<dbReference type="InterPro" id="IPR039793">
    <property type="entry name" value="UROS/Hem4"/>
</dbReference>
<dbReference type="GO" id="GO:0006780">
    <property type="term" value="P:uroporphyrinogen III biosynthetic process"/>
    <property type="evidence" value="ECO:0007669"/>
    <property type="project" value="InterPro"/>
</dbReference>
<feature type="region of interest" description="Disordered" evidence="3">
    <location>
        <begin position="1"/>
        <end position="23"/>
    </location>
</feature>
<keyword evidence="6" id="KW-1185">Reference proteome</keyword>
<dbReference type="Proteomes" id="UP000001116">
    <property type="component" value="Chromosome"/>
</dbReference>
<accession>A6W7M4</accession>
<dbReference type="EMBL" id="CP000750">
    <property type="protein sequence ID" value="ABS02813.1"/>
    <property type="molecule type" value="Genomic_DNA"/>
</dbReference>
<dbReference type="OrthoDB" id="213853at2"/>
<protein>
    <submittedName>
        <fullName evidence="5">Uroporphyrinogen III synthase HEM4</fullName>
    </submittedName>
</protein>
<evidence type="ECO:0000256" key="1">
    <source>
        <dbReference type="ARBA" id="ARBA00023125"/>
    </source>
</evidence>
<dbReference type="CDD" id="cd06578">
    <property type="entry name" value="HemD"/>
    <property type="match status" value="1"/>
</dbReference>
<evidence type="ECO:0000256" key="2">
    <source>
        <dbReference type="PROSITE-ProRule" id="PRU01091"/>
    </source>
</evidence>
<evidence type="ECO:0000313" key="6">
    <source>
        <dbReference type="Proteomes" id="UP000001116"/>
    </source>
</evidence>
<reference evidence="6" key="1">
    <citation type="journal article" date="2008" name="PLoS ONE">
        <title>Survival in nuclear waste, extreme resistance, and potential applications gleaned from the genome sequence of Kineococcus radiotolerans SRS30216.</title>
        <authorList>
            <person name="Bagwell C.E."/>
            <person name="Bhat S."/>
            <person name="Hawkins G.M."/>
            <person name="Smith B.W."/>
            <person name="Biswas T."/>
            <person name="Hoover T.R."/>
            <person name="Saunders E."/>
            <person name="Han C.S."/>
            <person name="Tsodikov O.V."/>
            <person name="Shimkets L.J."/>
        </authorList>
    </citation>
    <scope>NUCLEOTIDE SEQUENCE [LARGE SCALE GENOMIC DNA]</scope>
    <source>
        <strain evidence="6">ATCC BAA-149 / DSM 14245 / SRS30216</strain>
    </source>
</reference>
<dbReference type="PANTHER" id="PTHR40082">
    <property type="entry name" value="BLR5956 PROTEIN"/>
    <property type="match status" value="1"/>
</dbReference>
<organism evidence="5 6">
    <name type="scientific">Kineococcus radiotolerans (strain ATCC BAA-149 / DSM 14245 / SRS30216)</name>
    <dbReference type="NCBI Taxonomy" id="266940"/>
    <lineage>
        <taxon>Bacteria</taxon>
        <taxon>Bacillati</taxon>
        <taxon>Actinomycetota</taxon>
        <taxon>Actinomycetes</taxon>
        <taxon>Kineosporiales</taxon>
        <taxon>Kineosporiaceae</taxon>
        <taxon>Kineococcus</taxon>
    </lineage>
</organism>
<feature type="domain" description="OmpR/PhoB-type" evidence="4">
    <location>
        <begin position="290"/>
        <end position="384"/>
    </location>
</feature>
<dbReference type="InterPro" id="IPR001867">
    <property type="entry name" value="OmpR/PhoB-type_DNA-bd"/>
</dbReference>
<dbReference type="InterPro" id="IPR036388">
    <property type="entry name" value="WH-like_DNA-bd_sf"/>
</dbReference>
<dbReference type="PROSITE" id="PS51755">
    <property type="entry name" value="OMPR_PHOB"/>
    <property type="match status" value="1"/>
</dbReference>
<dbReference type="STRING" id="266940.Krad_1325"/>
<dbReference type="SMART" id="SM00862">
    <property type="entry name" value="Trans_reg_C"/>
    <property type="match status" value="1"/>
</dbReference>